<dbReference type="PANTHER" id="PTHR46383:SF3">
    <property type="entry name" value="ASPARTATE AMINOTRANSFERASE-RELATED"/>
    <property type="match status" value="1"/>
</dbReference>
<sequence>MPDLSPIAGRVPESGIRRIFELAQAIEGVTFLAVGEPELPVAPHILAAGAAAWERDATAYTANSGILPLREAIVTTLARDNGYAVDPDQINVTPGGSQALFLAMTLALAPGDEILVPDPGYATFAMAPRLVGAIPVRYPLHAEHGFIPQLSDLEALVTPSTKALLINSPSNPLGTVLGESTMRELLAFAARHDLWVISDEVYEYLSYDGGFTSAATIAPERTLSVYSLSKTYGLTGARVGYLVSPPGLAHAARQVQEATISCVNEPAQWAALAALEGPQDAVADAVAHYQANLAAARALLDARGIRYLVPGGAFYLWIDVSHASKGDVSAWAESFLMTERVAVAPGSAFGPSGEGWIRVCFAGRTEPLLHGLAKLPVP</sequence>
<evidence type="ECO:0000256" key="4">
    <source>
        <dbReference type="ARBA" id="ARBA00022679"/>
    </source>
</evidence>
<evidence type="ECO:0000313" key="8">
    <source>
        <dbReference type="EMBL" id="GAA1701234.1"/>
    </source>
</evidence>
<evidence type="ECO:0000313" key="9">
    <source>
        <dbReference type="Proteomes" id="UP001501690"/>
    </source>
</evidence>
<evidence type="ECO:0000256" key="5">
    <source>
        <dbReference type="ARBA" id="ARBA00022898"/>
    </source>
</evidence>
<evidence type="ECO:0000259" key="7">
    <source>
        <dbReference type="Pfam" id="PF00155"/>
    </source>
</evidence>
<gene>
    <name evidence="8" type="ORF">GCM10009808_18860</name>
</gene>
<dbReference type="InterPro" id="IPR004838">
    <property type="entry name" value="NHTrfase_class1_PyrdxlP-BS"/>
</dbReference>
<keyword evidence="3 6" id="KW-0032">Aminotransferase</keyword>
<keyword evidence="5" id="KW-0663">Pyridoxal phosphate</keyword>
<dbReference type="EC" id="2.6.1.-" evidence="6"/>
<dbReference type="InterPro" id="IPR004839">
    <property type="entry name" value="Aminotransferase_I/II_large"/>
</dbReference>
<dbReference type="GO" id="GO:0008483">
    <property type="term" value="F:transaminase activity"/>
    <property type="evidence" value="ECO:0007669"/>
    <property type="project" value="UniProtKB-KW"/>
</dbReference>
<dbReference type="PROSITE" id="PS00105">
    <property type="entry name" value="AA_TRANSFER_CLASS_1"/>
    <property type="match status" value="1"/>
</dbReference>
<keyword evidence="9" id="KW-1185">Reference proteome</keyword>
<dbReference type="SUPFAM" id="SSF53383">
    <property type="entry name" value="PLP-dependent transferases"/>
    <property type="match status" value="1"/>
</dbReference>
<evidence type="ECO:0000256" key="6">
    <source>
        <dbReference type="RuleBase" id="RU000481"/>
    </source>
</evidence>
<name>A0ABN2IB21_9MICO</name>
<comment type="similarity">
    <text evidence="2 6">Belongs to the class-I pyridoxal-phosphate-dependent aminotransferase family.</text>
</comment>
<dbReference type="Gene3D" id="3.40.640.10">
    <property type="entry name" value="Type I PLP-dependent aspartate aminotransferase-like (Major domain)"/>
    <property type="match status" value="1"/>
</dbReference>
<proteinExistence type="inferred from homology"/>
<evidence type="ECO:0000256" key="2">
    <source>
        <dbReference type="ARBA" id="ARBA00007441"/>
    </source>
</evidence>
<comment type="caution">
    <text evidence="8">The sequence shown here is derived from an EMBL/GenBank/DDBJ whole genome shotgun (WGS) entry which is preliminary data.</text>
</comment>
<comment type="cofactor">
    <cofactor evidence="1 6">
        <name>pyridoxal 5'-phosphate</name>
        <dbReference type="ChEBI" id="CHEBI:597326"/>
    </cofactor>
</comment>
<organism evidence="8 9">
    <name type="scientific">Microbacterium sediminicola</name>
    <dbReference type="NCBI Taxonomy" id="415210"/>
    <lineage>
        <taxon>Bacteria</taxon>
        <taxon>Bacillati</taxon>
        <taxon>Actinomycetota</taxon>
        <taxon>Actinomycetes</taxon>
        <taxon>Micrococcales</taxon>
        <taxon>Microbacteriaceae</taxon>
        <taxon>Microbacterium</taxon>
    </lineage>
</organism>
<dbReference type="InterPro" id="IPR015421">
    <property type="entry name" value="PyrdxlP-dep_Trfase_major"/>
</dbReference>
<keyword evidence="4 6" id="KW-0808">Transferase</keyword>
<evidence type="ECO:0000256" key="3">
    <source>
        <dbReference type="ARBA" id="ARBA00022576"/>
    </source>
</evidence>
<accession>A0ABN2IB21</accession>
<evidence type="ECO:0000256" key="1">
    <source>
        <dbReference type="ARBA" id="ARBA00001933"/>
    </source>
</evidence>
<dbReference type="CDD" id="cd00609">
    <property type="entry name" value="AAT_like"/>
    <property type="match status" value="1"/>
</dbReference>
<dbReference type="InterPro" id="IPR050596">
    <property type="entry name" value="AspAT/PAT-like"/>
</dbReference>
<dbReference type="PANTHER" id="PTHR46383">
    <property type="entry name" value="ASPARTATE AMINOTRANSFERASE"/>
    <property type="match status" value="1"/>
</dbReference>
<dbReference type="RefSeq" id="WP_344071915.1">
    <property type="nucleotide sequence ID" value="NZ_BAAAPL010000002.1"/>
</dbReference>
<feature type="domain" description="Aminotransferase class I/classII large" evidence="7">
    <location>
        <begin position="30"/>
        <end position="370"/>
    </location>
</feature>
<dbReference type="Proteomes" id="UP001501690">
    <property type="component" value="Unassembled WGS sequence"/>
</dbReference>
<reference evidence="8 9" key="1">
    <citation type="journal article" date="2019" name="Int. J. Syst. Evol. Microbiol.">
        <title>The Global Catalogue of Microorganisms (GCM) 10K type strain sequencing project: providing services to taxonomists for standard genome sequencing and annotation.</title>
        <authorList>
            <consortium name="The Broad Institute Genomics Platform"/>
            <consortium name="The Broad Institute Genome Sequencing Center for Infectious Disease"/>
            <person name="Wu L."/>
            <person name="Ma J."/>
        </authorList>
    </citation>
    <scope>NUCLEOTIDE SEQUENCE [LARGE SCALE GENOMIC DNA]</scope>
    <source>
        <strain evidence="8 9">JCM 15577</strain>
    </source>
</reference>
<dbReference type="Pfam" id="PF00155">
    <property type="entry name" value="Aminotran_1_2"/>
    <property type="match status" value="1"/>
</dbReference>
<dbReference type="EMBL" id="BAAAPL010000002">
    <property type="protein sequence ID" value="GAA1701234.1"/>
    <property type="molecule type" value="Genomic_DNA"/>
</dbReference>
<dbReference type="InterPro" id="IPR015424">
    <property type="entry name" value="PyrdxlP-dep_Trfase"/>
</dbReference>
<protein>
    <recommendedName>
        <fullName evidence="6">Aminotransferase</fullName>
        <ecNumber evidence="6">2.6.1.-</ecNumber>
    </recommendedName>
</protein>